<gene>
    <name evidence="2" type="ORF">CGOC_LOCUS7215</name>
</gene>
<evidence type="ECO:0000313" key="3">
    <source>
        <dbReference type="Proteomes" id="UP000271889"/>
    </source>
</evidence>
<name>A0A3P6SMX1_CYLGO</name>
<dbReference type="OrthoDB" id="5862544at2759"/>
<dbReference type="EMBL" id="UYRV01024794">
    <property type="protein sequence ID" value="VDK76266.1"/>
    <property type="molecule type" value="Genomic_DNA"/>
</dbReference>
<dbReference type="Proteomes" id="UP000271889">
    <property type="component" value="Unassembled WGS sequence"/>
</dbReference>
<protein>
    <submittedName>
        <fullName evidence="2">Uncharacterized protein</fullName>
    </submittedName>
</protein>
<proteinExistence type="predicted"/>
<evidence type="ECO:0000313" key="2">
    <source>
        <dbReference type="EMBL" id="VDK76266.1"/>
    </source>
</evidence>
<reference evidence="2 3" key="1">
    <citation type="submission" date="2018-11" db="EMBL/GenBank/DDBJ databases">
        <authorList>
            <consortium name="Pathogen Informatics"/>
        </authorList>
    </citation>
    <scope>NUCLEOTIDE SEQUENCE [LARGE SCALE GENOMIC DNA]</scope>
</reference>
<sequence>QSSESFAHATDRIVISFVSLTSFYWNVSRFLTGELEDESEEEEEGERDPNIIREDKKKKKQELHFAQVDDLKNKWKTGDVETAEQKEAKEKKELEILKVIL</sequence>
<accession>A0A3P6SMX1</accession>
<feature type="region of interest" description="Disordered" evidence="1">
    <location>
        <begin position="35"/>
        <end position="54"/>
    </location>
</feature>
<feature type="compositionally biased region" description="Acidic residues" evidence="1">
    <location>
        <begin position="35"/>
        <end position="46"/>
    </location>
</feature>
<keyword evidence="3" id="KW-1185">Reference proteome</keyword>
<evidence type="ECO:0000256" key="1">
    <source>
        <dbReference type="SAM" id="MobiDB-lite"/>
    </source>
</evidence>
<organism evidence="2 3">
    <name type="scientific">Cylicostephanus goldi</name>
    <name type="common">Nematode worm</name>
    <dbReference type="NCBI Taxonomy" id="71465"/>
    <lineage>
        <taxon>Eukaryota</taxon>
        <taxon>Metazoa</taxon>
        <taxon>Ecdysozoa</taxon>
        <taxon>Nematoda</taxon>
        <taxon>Chromadorea</taxon>
        <taxon>Rhabditida</taxon>
        <taxon>Rhabditina</taxon>
        <taxon>Rhabditomorpha</taxon>
        <taxon>Strongyloidea</taxon>
        <taxon>Strongylidae</taxon>
        <taxon>Cylicostephanus</taxon>
    </lineage>
</organism>
<dbReference type="AlphaFoldDB" id="A0A3P6SMX1"/>
<feature type="non-terminal residue" evidence="2">
    <location>
        <position position="1"/>
    </location>
</feature>